<keyword evidence="2" id="KW-0808">Transferase</keyword>
<dbReference type="AlphaFoldDB" id="D5BMQ0"/>
<dbReference type="SUPFAM" id="SSF81301">
    <property type="entry name" value="Nucleotidyltransferase"/>
    <property type="match status" value="1"/>
</dbReference>
<dbReference type="EC" id="2.7.7.18" evidence="2"/>
<sequence length="87" mass="9828">MADFMVVASGSSSRQVAAMAEHLQFKLKQNYVDIIGLEGMRQADWVLLDANDVIVHLFRPEVREFYGIERMWADGGVEEIVRITADA</sequence>
<accession>D5BMQ0</accession>
<reference evidence="2 3" key="1">
    <citation type="journal article" date="2010" name="J. Bacteriol.">
        <title>Complete genome sequence of "Candidatus Puniceispirillum marinum" IMCC1322, a representative of the SAR116 clade in the Alphaproteobacteria.</title>
        <authorList>
            <person name="Oh H.M."/>
            <person name="Kwon K.K."/>
            <person name="Kang I."/>
            <person name="Kang S.G."/>
            <person name="Lee J.H."/>
            <person name="Kim S.J."/>
            <person name="Cho J.C."/>
        </authorList>
    </citation>
    <scope>NUCLEOTIDE SEQUENCE [LARGE SCALE GENOMIC DNA]</scope>
    <source>
        <strain evidence="2 3">IMCC1322</strain>
    </source>
</reference>
<keyword evidence="2" id="KW-0548">Nucleotidyltransferase</keyword>
<name>D5BMQ0_PUNMI</name>
<dbReference type="EMBL" id="CP001751">
    <property type="protein sequence ID" value="ADE40093.1"/>
    <property type="molecule type" value="Genomic_DNA"/>
</dbReference>
<dbReference type="HOGENOM" id="CLU_092688_5_2_5"/>
<evidence type="ECO:0000256" key="1">
    <source>
        <dbReference type="ARBA" id="ARBA00010574"/>
    </source>
</evidence>
<protein>
    <submittedName>
        <fullName evidence="2">Iojap-related protein</fullName>
        <ecNumber evidence="2">2.7.7.18</ecNumber>
    </submittedName>
</protein>
<proteinExistence type="inferred from homology"/>
<dbReference type="STRING" id="488538.SAR116_1850"/>
<dbReference type="PANTHER" id="PTHR21043:SF0">
    <property type="entry name" value="MITOCHONDRIAL ASSEMBLY OF RIBOSOMAL LARGE SUBUNIT PROTEIN 1"/>
    <property type="match status" value="1"/>
</dbReference>
<dbReference type="Pfam" id="PF02410">
    <property type="entry name" value="RsfS"/>
    <property type="match status" value="1"/>
</dbReference>
<evidence type="ECO:0000313" key="3">
    <source>
        <dbReference type="Proteomes" id="UP000007460"/>
    </source>
</evidence>
<dbReference type="InterPro" id="IPR043519">
    <property type="entry name" value="NT_sf"/>
</dbReference>
<dbReference type="GO" id="GO:0017148">
    <property type="term" value="P:negative regulation of translation"/>
    <property type="evidence" value="ECO:0007669"/>
    <property type="project" value="TreeGrafter"/>
</dbReference>
<dbReference type="Proteomes" id="UP000007460">
    <property type="component" value="Chromosome"/>
</dbReference>
<evidence type="ECO:0000313" key="2">
    <source>
        <dbReference type="EMBL" id="ADE40093.1"/>
    </source>
</evidence>
<organism evidence="2 3">
    <name type="scientific">Puniceispirillum marinum (strain IMCC1322)</name>
    <dbReference type="NCBI Taxonomy" id="488538"/>
    <lineage>
        <taxon>Bacteria</taxon>
        <taxon>Pseudomonadati</taxon>
        <taxon>Pseudomonadota</taxon>
        <taxon>Alphaproteobacteria</taxon>
        <taxon>Candidatus Puniceispirillales</taxon>
        <taxon>Candidatus Puniceispirillaceae</taxon>
        <taxon>Candidatus Puniceispirillum</taxon>
    </lineage>
</organism>
<dbReference type="NCBIfam" id="TIGR00090">
    <property type="entry name" value="rsfS_iojap_ybeB"/>
    <property type="match status" value="1"/>
</dbReference>
<gene>
    <name evidence="2" type="ordered locus">SAR116_1850</name>
</gene>
<dbReference type="eggNOG" id="COG0799">
    <property type="taxonomic scope" value="Bacteria"/>
</dbReference>
<dbReference type="GO" id="GO:0090071">
    <property type="term" value="P:negative regulation of ribosome biogenesis"/>
    <property type="evidence" value="ECO:0007669"/>
    <property type="project" value="TreeGrafter"/>
</dbReference>
<dbReference type="InterPro" id="IPR004394">
    <property type="entry name" value="Iojap/RsfS/C7orf30"/>
</dbReference>
<dbReference type="GO" id="GO:0004515">
    <property type="term" value="F:nicotinate-nucleotide adenylyltransferase activity"/>
    <property type="evidence" value="ECO:0007669"/>
    <property type="project" value="UniProtKB-EC"/>
</dbReference>
<dbReference type="Gene3D" id="3.30.460.10">
    <property type="entry name" value="Beta Polymerase, domain 2"/>
    <property type="match status" value="1"/>
</dbReference>
<keyword evidence="3" id="KW-1185">Reference proteome</keyword>
<dbReference type="KEGG" id="apb:SAR116_1850"/>
<dbReference type="PANTHER" id="PTHR21043">
    <property type="entry name" value="IOJAP SUPERFAMILY ORTHOLOG"/>
    <property type="match status" value="1"/>
</dbReference>
<dbReference type="GO" id="GO:0043023">
    <property type="term" value="F:ribosomal large subunit binding"/>
    <property type="evidence" value="ECO:0007669"/>
    <property type="project" value="TreeGrafter"/>
</dbReference>
<comment type="similarity">
    <text evidence="1">Belongs to the Iojap/RsfS family.</text>
</comment>